<dbReference type="Pfam" id="PF03484">
    <property type="entry name" value="B5"/>
    <property type="match status" value="1"/>
</dbReference>
<feature type="binding site" evidence="15">
    <location>
        <position position="464"/>
    </location>
    <ligand>
        <name>Mg(2+)</name>
        <dbReference type="ChEBI" id="CHEBI:18420"/>
        <note>shared with alpha subunit</note>
    </ligand>
</feature>
<evidence type="ECO:0000256" key="7">
    <source>
        <dbReference type="ARBA" id="ARBA00022723"/>
    </source>
</evidence>
<dbReference type="PROSITE" id="PS51447">
    <property type="entry name" value="FDX_ACB"/>
    <property type="match status" value="1"/>
</dbReference>
<comment type="subcellular location">
    <subcellularLocation>
        <location evidence="1 15">Cytoplasm</location>
    </subcellularLocation>
</comment>
<dbReference type="CDD" id="cd00769">
    <property type="entry name" value="PheRS_beta_core"/>
    <property type="match status" value="1"/>
</dbReference>
<dbReference type="SUPFAM" id="SSF54991">
    <property type="entry name" value="Anticodon-binding domain of PheRS"/>
    <property type="match status" value="1"/>
</dbReference>
<feature type="domain" description="TRNA-binding" evidence="17">
    <location>
        <begin position="39"/>
        <end position="147"/>
    </location>
</feature>
<dbReference type="GO" id="GO:0006432">
    <property type="term" value="P:phenylalanyl-tRNA aminoacylation"/>
    <property type="evidence" value="ECO:0007669"/>
    <property type="project" value="UniProtKB-UniRule"/>
</dbReference>
<dbReference type="GO" id="GO:0009328">
    <property type="term" value="C:phenylalanine-tRNA ligase complex"/>
    <property type="evidence" value="ECO:0007669"/>
    <property type="project" value="TreeGrafter"/>
</dbReference>
<dbReference type="InterPro" id="IPR002547">
    <property type="entry name" value="tRNA-bd_dom"/>
</dbReference>
<sequence>MKFSEQWLREWVNPDIGSQALMDQITMAGLEVDGAEPVAESFEGVIVAEVTECEQHPNADKLQVCHVNTGTETVQVVCGAPNARAGIKVALATVGGVLPGDFKIKKAKLRQVESHGMLCSEKELGLSDNHEGILELAEDAPVGEDLRDVLGLNDLAIEVDLTPNRADCLSIAGIAREVGVLNQTPVSATDLKPVAPVHDDTFPVTLEDTAGCPRYAGRVLNNVNVAAQSPIWMVERLRRSGIRSIDPVVDVTNYVMLELGQPLHGFDLDRLKGGIVVRRAKTGEKLELLDGQTIDLTDDVLLITDGNGPLAMAGVMGGEQSGVNTDTRRVFLESAFFAPIEIAGRARQYGLHTDASHRFERGVDPSLQESAVERATQLLMDICGAEPGPLVVEEDRSQLPEPAKIELSADTATSSLGLNIDVAEIERILTGLGFEVSASGEGRWAVTAPSWRFDMEIEADLIEEIARIYGYNRLPVTVPKAALGPRGRAEQKVSTDLLVDRLASLGYQEAITYSFVEPGLQAAMFPKEHGIELANPISADMSVMRVSLWPGLLKAVSHNLNRQQERVRLFETGLRFRATDNGTEQVPMLAGIATGSRLPKGWYETGEALDFFDVKGDVEQVLGLIKGVGFEFVPGQHSALHPGQCARIERNGKLVGYIGALHPNQARQLEIKQPTFMFELRLDKVLKAELPSFTPLSRYPASTRDLAVVVDEDTPVSELVNSVREKAGEDLENLTLFDIYRGKGIDSQRKSVALGLTWQNPSRTLTDDEINNLMDSIITTLQTRFDAALRS</sequence>
<dbReference type="InterPro" id="IPR005121">
    <property type="entry name" value="Fdx_antiC-bd"/>
</dbReference>
<organism evidence="20 21">
    <name type="scientific">Saccharospirillum salsuginis</name>
    <dbReference type="NCBI Taxonomy" id="418750"/>
    <lineage>
        <taxon>Bacteria</taxon>
        <taxon>Pseudomonadati</taxon>
        <taxon>Pseudomonadota</taxon>
        <taxon>Gammaproteobacteria</taxon>
        <taxon>Oceanospirillales</taxon>
        <taxon>Saccharospirillaceae</taxon>
        <taxon>Saccharospirillum</taxon>
    </lineage>
</organism>
<dbReference type="RefSeq" id="WP_189610296.1">
    <property type="nucleotide sequence ID" value="NZ_BMXR01000007.1"/>
</dbReference>
<dbReference type="Pfam" id="PF01588">
    <property type="entry name" value="tRNA_bind"/>
    <property type="match status" value="1"/>
</dbReference>
<keyword evidence="6 15" id="KW-0436">Ligase</keyword>
<dbReference type="InterPro" id="IPR036690">
    <property type="entry name" value="Fdx_antiC-bd_sf"/>
</dbReference>
<dbReference type="InterPro" id="IPR004532">
    <property type="entry name" value="Phe-tRNA-ligase_IIc_bsu_bact"/>
</dbReference>
<dbReference type="SUPFAM" id="SSF56037">
    <property type="entry name" value="PheT/TilS domain"/>
    <property type="match status" value="1"/>
</dbReference>
<evidence type="ECO:0000256" key="4">
    <source>
        <dbReference type="ARBA" id="ARBA00022490"/>
    </source>
</evidence>
<dbReference type="EMBL" id="BMXR01000007">
    <property type="protein sequence ID" value="GGX60883.1"/>
    <property type="molecule type" value="Genomic_DNA"/>
</dbReference>
<evidence type="ECO:0000256" key="12">
    <source>
        <dbReference type="ARBA" id="ARBA00022917"/>
    </source>
</evidence>
<dbReference type="Pfam" id="PF03483">
    <property type="entry name" value="B3_4"/>
    <property type="match status" value="1"/>
</dbReference>
<name>A0A918KFG5_9GAMM</name>
<dbReference type="InterPro" id="IPR005146">
    <property type="entry name" value="B3/B4_tRNA-bd"/>
</dbReference>
<keyword evidence="13 15" id="KW-0030">Aminoacyl-tRNA synthetase</keyword>
<dbReference type="FunFam" id="2.40.50.140:FF:000045">
    <property type="entry name" value="Phenylalanine--tRNA ligase beta subunit"/>
    <property type="match status" value="1"/>
</dbReference>
<dbReference type="Gene3D" id="2.40.50.140">
    <property type="entry name" value="Nucleic acid-binding proteins"/>
    <property type="match status" value="1"/>
</dbReference>
<dbReference type="SUPFAM" id="SSF50249">
    <property type="entry name" value="Nucleic acid-binding proteins"/>
    <property type="match status" value="1"/>
</dbReference>
<dbReference type="SUPFAM" id="SSF55681">
    <property type="entry name" value="Class II aaRS and biotin synthetases"/>
    <property type="match status" value="1"/>
</dbReference>
<evidence type="ECO:0000256" key="8">
    <source>
        <dbReference type="ARBA" id="ARBA00022741"/>
    </source>
</evidence>
<feature type="binding site" evidence="15">
    <location>
        <position position="463"/>
    </location>
    <ligand>
        <name>Mg(2+)</name>
        <dbReference type="ChEBI" id="CHEBI:18420"/>
        <note>shared with alpha subunit</note>
    </ligand>
</feature>
<dbReference type="InterPro" id="IPR020825">
    <property type="entry name" value="Phe-tRNA_synthase-like_B3/B4"/>
</dbReference>
<evidence type="ECO:0000256" key="6">
    <source>
        <dbReference type="ARBA" id="ARBA00022598"/>
    </source>
</evidence>
<dbReference type="InterPro" id="IPR009061">
    <property type="entry name" value="DNA-bd_dom_put_sf"/>
</dbReference>
<dbReference type="InterPro" id="IPR041616">
    <property type="entry name" value="PheRS_beta_core"/>
</dbReference>
<dbReference type="NCBIfam" id="TIGR00472">
    <property type="entry name" value="pheT_bact"/>
    <property type="match status" value="1"/>
</dbReference>
<evidence type="ECO:0000256" key="13">
    <source>
        <dbReference type="ARBA" id="ARBA00023146"/>
    </source>
</evidence>
<dbReference type="InterPro" id="IPR005147">
    <property type="entry name" value="tRNA_synthase_B5-dom"/>
</dbReference>
<dbReference type="SMART" id="SM00874">
    <property type="entry name" value="B5"/>
    <property type="match status" value="1"/>
</dbReference>
<dbReference type="Gene3D" id="3.30.930.10">
    <property type="entry name" value="Bira Bifunctional Protein, Domain 2"/>
    <property type="match status" value="1"/>
</dbReference>
<feature type="binding site" evidence="15">
    <location>
        <position position="454"/>
    </location>
    <ligand>
        <name>Mg(2+)</name>
        <dbReference type="ChEBI" id="CHEBI:18420"/>
        <note>shared with alpha subunit</note>
    </ligand>
</feature>
<evidence type="ECO:0000256" key="5">
    <source>
        <dbReference type="ARBA" id="ARBA00022555"/>
    </source>
</evidence>
<comment type="cofactor">
    <cofactor evidence="15">
        <name>Mg(2+)</name>
        <dbReference type="ChEBI" id="CHEBI:18420"/>
    </cofactor>
    <text evidence="15">Binds 2 magnesium ions per tetramer.</text>
</comment>
<dbReference type="FunFam" id="3.50.40.10:FF:000001">
    <property type="entry name" value="Phenylalanine--tRNA ligase beta subunit"/>
    <property type="match status" value="1"/>
</dbReference>
<dbReference type="PANTHER" id="PTHR10947:SF0">
    <property type="entry name" value="PHENYLALANINE--TRNA LIGASE BETA SUBUNIT"/>
    <property type="match status" value="1"/>
</dbReference>
<dbReference type="GO" id="GO:0005524">
    <property type="term" value="F:ATP binding"/>
    <property type="evidence" value="ECO:0007669"/>
    <property type="project" value="UniProtKB-UniRule"/>
</dbReference>
<evidence type="ECO:0000259" key="17">
    <source>
        <dbReference type="PROSITE" id="PS50886"/>
    </source>
</evidence>
<evidence type="ECO:0000313" key="20">
    <source>
        <dbReference type="EMBL" id="GGX60883.1"/>
    </source>
</evidence>
<keyword evidence="9 15" id="KW-0067">ATP-binding</keyword>
<keyword evidence="21" id="KW-1185">Reference proteome</keyword>
<gene>
    <name evidence="15 20" type="primary">pheT</name>
    <name evidence="20" type="ORF">GCM10007392_31130</name>
</gene>
<dbReference type="PANTHER" id="PTHR10947">
    <property type="entry name" value="PHENYLALANYL-TRNA SYNTHETASE BETA CHAIN AND LEUCINE-RICH REPEAT-CONTAINING PROTEIN 47"/>
    <property type="match status" value="1"/>
</dbReference>
<evidence type="ECO:0000256" key="16">
    <source>
        <dbReference type="PROSITE-ProRule" id="PRU00209"/>
    </source>
</evidence>
<dbReference type="SUPFAM" id="SSF46955">
    <property type="entry name" value="Putative DNA-binding domain"/>
    <property type="match status" value="1"/>
</dbReference>
<feature type="domain" description="B5" evidence="19">
    <location>
        <begin position="400"/>
        <end position="476"/>
    </location>
</feature>
<dbReference type="GO" id="GO:0004826">
    <property type="term" value="F:phenylalanine-tRNA ligase activity"/>
    <property type="evidence" value="ECO:0007669"/>
    <property type="project" value="UniProtKB-UniRule"/>
</dbReference>
<dbReference type="PROSITE" id="PS50886">
    <property type="entry name" value="TRBD"/>
    <property type="match status" value="1"/>
</dbReference>
<dbReference type="AlphaFoldDB" id="A0A918KFG5"/>
<dbReference type="Proteomes" id="UP000626148">
    <property type="component" value="Unassembled WGS sequence"/>
</dbReference>
<accession>A0A918KFG5</accession>
<comment type="similarity">
    <text evidence="2 15">Belongs to the phenylalanyl-tRNA synthetase beta subunit family. Type 1 subfamily.</text>
</comment>
<keyword evidence="4 15" id="KW-0963">Cytoplasm</keyword>
<reference evidence="20" key="2">
    <citation type="submission" date="2020-09" db="EMBL/GenBank/DDBJ databases">
        <authorList>
            <person name="Sun Q."/>
            <person name="Kim S."/>
        </authorList>
    </citation>
    <scope>NUCLEOTIDE SEQUENCE</scope>
    <source>
        <strain evidence="20">KCTC 22169</strain>
    </source>
</reference>
<dbReference type="Pfam" id="PF03147">
    <property type="entry name" value="FDX-ACB"/>
    <property type="match status" value="1"/>
</dbReference>
<evidence type="ECO:0000259" key="18">
    <source>
        <dbReference type="PROSITE" id="PS51447"/>
    </source>
</evidence>
<keyword evidence="12 15" id="KW-0648">Protein biosynthesis</keyword>
<dbReference type="SMART" id="SM00896">
    <property type="entry name" value="FDX-ACB"/>
    <property type="match status" value="1"/>
</dbReference>
<protein>
    <recommendedName>
        <fullName evidence="15">Phenylalanine--tRNA ligase beta subunit</fullName>
        <ecNumber evidence="15">6.1.1.20</ecNumber>
    </recommendedName>
    <alternativeName>
        <fullName evidence="15">Phenylalanyl-tRNA synthetase beta subunit</fullName>
        <shortName evidence="15">PheRS</shortName>
    </alternativeName>
</protein>
<keyword evidence="8 15" id="KW-0547">Nucleotide-binding</keyword>
<dbReference type="Pfam" id="PF17759">
    <property type="entry name" value="tRNA_synthFbeta"/>
    <property type="match status" value="1"/>
</dbReference>
<evidence type="ECO:0000256" key="11">
    <source>
        <dbReference type="ARBA" id="ARBA00022884"/>
    </source>
</evidence>
<dbReference type="InterPro" id="IPR045060">
    <property type="entry name" value="Phe-tRNA-ligase_IIc_bsu"/>
</dbReference>
<dbReference type="SMART" id="SM00873">
    <property type="entry name" value="B3_4"/>
    <property type="match status" value="1"/>
</dbReference>
<evidence type="ECO:0000256" key="2">
    <source>
        <dbReference type="ARBA" id="ARBA00008653"/>
    </source>
</evidence>
<dbReference type="EC" id="6.1.1.20" evidence="15"/>
<dbReference type="InterPro" id="IPR033714">
    <property type="entry name" value="tRNA_bind_bactPheRS"/>
</dbReference>
<comment type="catalytic activity">
    <reaction evidence="14 15">
        <text>tRNA(Phe) + L-phenylalanine + ATP = L-phenylalanyl-tRNA(Phe) + AMP + diphosphate + H(+)</text>
        <dbReference type="Rhea" id="RHEA:19413"/>
        <dbReference type="Rhea" id="RHEA-COMP:9668"/>
        <dbReference type="Rhea" id="RHEA-COMP:9699"/>
        <dbReference type="ChEBI" id="CHEBI:15378"/>
        <dbReference type="ChEBI" id="CHEBI:30616"/>
        <dbReference type="ChEBI" id="CHEBI:33019"/>
        <dbReference type="ChEBI" id="CHEBI:58095"/>
        <dbReference type="ChEBI" id="CHEBI:78442"/>
        <dbReference type="ChEBI" id="CHEBI:78531"/>
        <dbReference type="ChEBI" id="CHEBI:456215"/>
        <dbReference type="EC" id="6.1.1.20"/>
    </reaction>
</comment>
<proteinExistence type="inferred from homology"/>
<dbReference type="InterPro" id="IPR045864">
    <property type="entry name" value="aa-tRNA-synth_II/BPL/LPL"/>
</dbReference>
<evidence type="ECO:0000256" key="9">
    <source>
        <dbReference type="ARBA" id="ARBA00022840"/>
    </source>
</evidence>
<dbReference type="FunFam" id="3.30.70.380:FF:000001">
    <property type="entry name" value="Phenylalanine--tRNA ligase beta subunit"/>
    <property type="match status" value="1"/>
</dbReference>
<dbReference type="FunFam" id="3.30.930.10:FF:000022">
    <property type="entry name" value="Phenylalanine--tRNA ligase beta subunit"/>
    <property type="match status" value="1"/>
</dbReference>
<dbReference type="HAMAP" id="MF_00283">
    <property type="entry name" value="Phe_tRNA_synth_beta1"/>
    <property type="match status" value="1"/>
</dbReference>
<dbReference type="PROSITE" id="PS51483">
    <property type="entry name" value="B5"/>
    <property type="match status" value="1"/>
</dbReference>
<dbReference type="Gene3D" id="3.30.56.10">
    <property type="match status" value="2"/>
</dbReference>
<dbReference type="Gene3D" id="3.30.70.380">
    <property type="entry name" value="Ferrodoxin-fold anticodon-binding domain"/>
    <property type="match status" value="1"/>
</dbReference>
<keyword evidence="5 16" id="KW-0820">tRNA-binding</keyword>
<evidence type="ECO:0000256" key="3">
    <source>
        <dbReference type="ARBA" id="ARBA00011209"/>
    </source>
</evidence>
<evidence type="ECO:0000256" key="1">
    <source>
        <dbReference type="ARBA" id="ARBA00004496"/>
    </source>
</evidence>
<feature type="domain" description="FDX-ACB" evidence="18">
    <location>
        <begin position="697"/>
        <end position="790"/>
    </location>
</feature>
<keyword evidence="10 15" id="KW-0460">Magnesium</keyword>
<evidence type="ECO:0000256" key="15">
    <source>
        <dbReference type="HAMAP-Rule" id="MF_00283"/>
    </source>
</evidence>
<evidence type="ECO:0000256" key="14">
    <source>
        <dbReference type="ARBA" id="ARBA00049255"/>
    </source>
</evidence>
<evidence type="ECO:0000256" key="10">
    <source>
        <dbReference type="ARBA" id="ARBA00022842"/>
    </source>
</evidence>
<keyword evidence="7 15" id="KW-0479">Metal-binding</keyword>
<dbReference type="NCBIfam" id="NF045760">
    <property type="entry name" value="YtpR"/>
    <property type="match status" value="1"/>
</dbReference>
<dbReference type="FunFam" id="3.30.56.10:FF:000002">
    <property type="entry name" value="Phenylalanine--tRNA ligase beta subunit"/>
    <property type="match status" value="1"/>
</dbReference>
<dbReference type="GO" id="GO:0000049">
    <property type="term" value="F:tRNA binding"/>
    <property type="evidence" value="ECO:0007669"/>
    <property type="project" value="UniProtKB-UniRule"/>
</dbReference>
<evidence type="ECO:0000259" key="19">
    <source>
        <dbReference type="PROSITE" id="PS51483"/>
    </source>
</evidence>
<evidence type="ECO:0000313" key="21">
    <source>
        <dbReference type="Proteomes" id="UP000626148"/>
    </source>
</evidence>
<dbReference type="GO" id="GO:0000287">
    <property type="term" value="F:magnesium ion binding"/>
    <property type="evidence" value="ECO:0007669"/>
    <property type="project" value="UniProtKB-UniRule"/>
</dbReference>
<keyword evidence="11 16" id="KW-0694">RNA-binding</keyword>
<comment type="subunit">
    <text evidence="3 15">Tetramer of two alpha and two beta subunits.</text>
</comment>
<comment type="caution">
    <text evidence="20">The sequence shown here is derived from an EMBL/GenBank/DDBJ whole genome shotgun (WGS) entry which is preliminary data.</text>
</comment>
<dbReference type="Gene3D" id="3.50.40.10">
    <property type="entry name" value="Phenylalanyl-trna Synthetase, Chain B, domain 3"/>
    <property type="match status" value="1"/>
</dbReference>
<reference evidence="20" key="1">
    <citation type="journal article" date="2014" name="Int. J. Syst. Evol. Microbiol.">
        <title>Complete genome sequence of Corynebacterium casei LMG S-19264T (=DSM 44701T), isolated from a smear-ripened cheese.</title>
        <authorList>
            <consortium name="US DOE Joint Genome Institute (JGI-PGF)"/>
            <person name="Walter F."/>
            <person name="Albersmeier A."/>
            <person name="Kalinowski J."/>
            <person name="Ruckert C."/>
        </authorList>
    </citation>
    <scope>NUCLEOTIDE SEQUENCE</scope>
    <source>
        <strain evidence="20">KCTC 22169</strain>
    </source>
</reference>
<feature type="binding site" evidence="15">
    <location>
        <position position="460"/>
    </location>
    <ligand>
        <name>Mg(2+)</name>
        <dbReference type="ChEBI" id="CHEBI:18420"/>
        <note>shared with alpha subunit</note>
    </ligand>
</feature>
<dbReference type="InterPro" id="IPR012340">
    <property type="entry name" value="NA-bd_OB-fold"/>
</dbReference>
<dbReference type="CDD" id="cd02796">
    <property type="entry name" value="tRNA_bind_bactPheRS"/>
    <property type="match status" value="1"/>
</dbReference>